<feature type="compositionally biased region" description="Basic and acidic residues" evidence="1">
    <location>
        <begin position="72"/>
        <end position="91"/>
    </location>
</feature>
<proteinExistence type="predicted"/>
<reference evidence="2 3" key="1">
    <citation type="submission" date="2013-02" db="EMBL/GenBank/DDBJ databases">
        <title>The Genome Annotation of Plasmodium falciparum FCH/4.</title>
        <authorList>
            <consortium name="The Broad Institute Genome Sequencing Platform"/>
            <consortium name="The Broad Institute Genome Sequencing Center for Infectious Disease"/>
            <person name="Neafsey D."/>
            <person name="Hoffman S."/>
            <person name="Volkman S."/>
            <person name="Rosenthal P."/>
            <person name="Walker B."/>
            <person name="Young S.K."/>
            <person name="Zeng Q."/>
            <person name="Gargeya S."/>
            <person name="Fitzgerald M."/>
            <person name="Haas B."/>
            <person name="Abouelleil A."/>
            <person name="Allen A.W."/>
            <person name="Alvarado L."/>
            <person name="Arachchi H.M."/>
            <person name="Berlin A.M."/>
            <person name="Chapman S.B."/>
            <person name="Gainer-Dewar J."/>
            <person name="Goldberg J."/>
            <person name="Griggs A."/>
            <person name="Gujja S."/>
            <person name="Hansen M."/>
            <person name="Howarth C."/>
            <person name="Imamovic A."/>
            <person name="Ireland A."/>
            <person name="Larimer J."/>
            <person name="McCowan C."/>
            <person name="Murphy C."/>
            <person name="Pearson M."/>
            <person name="Poon T.W."/>
            <person name="Priest M."/>
            <person name="Roberts A."/>
            <person name="Saif S."/>
            <person name="Shea T."/>
            <person name="Sisk P."/>
            <person name="Sykes S."/>
            <person name="Wortman J."/>
            <person name="Nusbaum C."/>
            <person name="Birren B."/>
        </authorList>
    </citation>
    <scope>NUCLEOTIDE SEQUENCE [LARGE SCALE GENOMIC DNA]</scope>
    <source>
        <strain evidence="2 3">FCH/4</strain>
    </source>
</reference>
<evidence type="ECO:0000313" key="3">
    <source>
        <dbReference type="Proteomes" id="UP000030656"/>
    </source>
</evidence>
<dbReference type="OrthoDB" id="378425at2759"/>
<evidence type="ECO:0008006" key="4">
    <source>
        <dbReference type="Google" id="ProtNLM"/>
    </source>
</evidence>
<sequence>MNYFLSLFNVSLFFLLIFKYSYKNIVKKDLQDKFNKSIITINIASRILTENNKKWYKKYIYTSIFSGNKNPQKRERKNEEENQKDNTKVDNDNNMENEMENHIDDSIDDPMDDLMNDKWEHHNSLEDRIKEYYTLTDPSDGEENNSFFKKLKLIMNILDEVHSDLLINNSVTDGSIFSPELVPISVLSTMTLACPPIGTVTLPYITNRINFLNRYEGQNIHTEHDLKIFK</sequence>
<accession>A0A024VVK9</accession>
<dbReference type="AlphaFoldDB" id="A0A024VVK9"/>
<protein>
    <recommendedName>
        <fullName evidence="4">Exported protein family 3</fullName>
    </recommendedName>
</protein>
<name>A0A024VVK9_PLAFA</name>
<dbReference type="Pfam" id="PF09715">
    <property type="entry name" value="Plasmod_dom_1"/>
    <property type="match status" value="1"/>
</dbReference>
<dbReference type="InterPro" id="IPR006410">
    <property type="entry name" value="CHP01519_PLAF7"/>
</dbReference>
<evidence type="ECO:0000313" key="2">
    <source>
        <dbReference type="EMBL" id="ETW32260.1"/>
    </source>
</evidence>
<feature type="region of interest" description="Disordered" evidence="1">
    <location>
        <begin position="69"/>
        <end position="96"/>
    </location>
</feature>
<gene>
    <name evidence="2" type="ORF">PFFCH_00310</name>
</gene>
<dbReference type="Proteomes" id="UP000030656">
    <property type="component" value="Unassembled WGS sequence"/>
</dbReference>
<organism evidence="2 3">
    <name type="scientific">Plasmodium falciparum FCH/4</name>
    <dbReference type="NCBI Taxonomy" id="1036724"/>
    <lineage>
        <taxon>Eukaryota</taxon>
        <taxon>Sar</taxon>
        <taxon>Alveolata</taxon>
        <taxon>Apicomplexa</taxon>
        <taxon>Aconoidasida</taxon>
        <taxon>Haemosporida</taxon>
        <taxon>Plasmodiidae</taxon>
        <taxon>Plasmodium</taxon>
        <taxon>Plasmodium (Laverania)</taxon>
    </lineage>
</organism>
<dbReference type="EMBL" id="KI927804">
    <property type="protein sequence ID" value="ETW32260.1"/>
    <property type="molecule type" value="Genomic_DNA"/>
</dbReference>
<reference evidence="2 3" key="2">
    <citation type="submission" date="2013-02" db="EMBL/GenBank/DDBJ databases">
        <title>The Genome Sequence of Plasmodium falciparum FCH/4.</title>
        <authorList>
            <consortium name="The Broad Institute Genome Sequencing Platform"/>
            <consortium name="The Broad Institute Genome Sequencing Center for Infectious Disease"/>
            <person name="Neafsey D."/>
            <person name="Cheeseman I."/>
            <person name="Volkman S."/>
            <person name="Adams J."/>
            <person name="Walker B."/>
            <person name="Young S.K."/>
            <person name="Zeng Q."/>
            <person name="Gargeya S."/>
            <person name="Fitzgerald M."/>
            <person name="Haas B."/>
            <person name="Abouelleil A."/>
            <person name="Alvarado L."/>
            <person name="Arachchi H.M."/>
            <person name="Berlin A.M."/>
            <person name="Chapman S.B."/>
            <person name="Dewar J."/>
            <person name="Goldberg J."/>
            <person name="Griggs A."/>
            <person name="Gujja S."/>
            <person name="Hansen M."/>
            <person name="Howarth C."/>
            <person name="Imamovic A."/>
            <person name="Larimer J."/>
            <person name="McCowan C."/>
            <person name="Murphy C."/>
            <person name="Neiman D."/>
            <person name="Pearson M."/>
            <person name="Priest M."/>
            <person name="Roberts A."/>
            <person name="Saif S."/>
            <person name="Shea T."/>
            <person name="Sisk P."/>
            <person name="Sykes S."/>
            <person name="Wortman J."/>
            <person name="Nusbaum C."/>
            <person name="Birren B."/>
        </authorList>
    </citation>
    <scope>NUCLEOTIDE SEQUENCE [LARGE SCALE GENOMIC DNA]</scope>
    <source>
        <strain evidence="2 3">FCH/4</strain>
    </source>
</reference>
<dbReference type="NCBIfam" id="TIGR01519">
    <property type="entry name" value="plasmod_dom_1"/>
    <property type="match status" value="1"/>
</dbReference>
<evidence type="ECO:0000256" key="1">
    <source>
        <dbReference type="SAM" id="MobiDB-lite"/>
    </source>
</evidence>